<accession>A0A9Q3D4X4</accession>
<reference evidence="1" key="1">
    <citation type="submission" date="2021-03" db="EMBL/GenBank/DDBJ databases">
        <title>Draft genome sequence of rust myrtle Austropuccinia psidii MF-1, a brazilian biotype.</title>
        <authorList>
            <person name="Quecine M.C."/>
            <person name="Pachon D.M.R."/>
            <person name="Bonatelli M.L."/>
            <person name="Correr F.H."/>
            <person name="Franceschini L.M."/>
            <person name="Leite T.F."/>
            <person name="Margarido G.R.A."/>
            <person name="Almeida C.A."/>
            <person name="Ferrarezi J.A."/>
            <person name="Labate C.A."/>
        </authorList>
    </citation>
    <scope>NUCLEOTIDE SEQUENCE</scope>
    <source>
        <strain evidence="1">MF-1</strain>
    </source>
</reference>
<comment type="caution">
    <text evidence="1">The sequence shown here is derived from an EMBL/GenBank/DDBJ whole genome shotgun (WGS) entry which is preliminary data.</text>
</comment>
<protein>
    <submittedName>
        <fullName evidence="1">Uncharacterized protein</fullName>
    </submittedName>
</protein>
<proteinExistence type="predicted"/>
<gene>
    <name evidence="1" type="ORF">O181_033592</name>
</gene>
<sequence length="105" mass="11522">MSIQCQSSNDMISFLHCHPCTLPSSGFPSNTATTCPPSPILTLWDPRCALMICVRHCHPNPSLRFGTPLCSHDFPPTLPPLIHPHPSLRFCTPMAYHPHTPAAPS</sequence>
<keyword evidence="2" id="KW-1185">Reference proteome</keyword>
<name>A0A9Q3D4X4_9BASI</name>
<evidence type="ECO:0000313" key="2">
    <source>
        <dbReference type="Proteomes" id="UP000765509"/>
    </source>
</evidence>
<organism evidence="1 2">
    <name type="scientific">Austropuccinia psidii MF-1</name>
    <dbReference type="NCBI Taxonomy" id="1389203"/>
    <lineage>
        <taxon>Eukaryota</taxon>
        <taxon>Fungi</taxon>
        <taxon>Dikarya</taxon>
        <taxon>Basidiomycota</taxon>
        <taxon>Pucciniomycotina</taxon>
        <taxon>Pucciniomycetes</taxon>
        <taxon>Pucciniales</taxon>
        <taxon>Sphaerophragmiaceae</taxon>
        <taxon>Austropuccinia</taxon>
    </lineage>
</organism>
<dbReference type="AlphaFoldDB" id="A0A9Q3D4X4"/>
<evidence type="ECO:0000313" key="1">
    <source>
        <dbReference type="EMBL" id="MBW0493877.1"/>
    </source>
</evidence>
<dbReference type="EMBL" id="AVOT02012288">
    <property type="protein sequence ID" value="MBW0493877.1"/>
    <property type="molecule type" value="Genomic_DNA"/>
</dbReference>
<dbReference type="Proteomes" id="UP000765509">
    <property type="component" value="Unassembled WGS sequence"/>
</dbReference>